<name>L0EWL5_LIBCB</name>
<accession>L0EWL5</accession>
<keyword evidence="1" id="KW-0175">Coiled coil</keyword>
<feature type="coiled-coil region" evidence="1">
    <location>
        <begin position="15"/>
        <end position="42"/>
    </location>
</feature>
<gene>
    <name evidence="2" type="ordered locus">B488_10310</name>
</gene>
<protein>
    <submittedName>
        <fullName evidence="2">Uncharacterized protein</fullName>
    </submittedName>
</protein>
<reference evidence="2 3" key="1">
    <citation type="journal article" date="2012" name="Stand. Genomic Sci.">
        <title>Complete genome sequence of Liberibacter crescens BT-1.</title>
        <authorList>
            <person name="Leonard M.T."/>
            <person name="Fagen J.R."/>
            <person name="Davis-Richardson A.G."/>
            <person name="Davis M.J."/>
            <person name="Triplett E.W."/>
        </authorList>
    </citation>
    <scope>NUCLEOTIDE SEQUENCE [LARGE SCALE GENOMIC DNA]</scope>
    <source>
        <strain evidence="2 3">BT-1</strain>
    </source>
</reference>
<dbReference type="AlphaFoldDB" id="L0EWL5"/>
<organism evidence="2 3">
    <name type="scientific">Liberibacter crescens (strain BT-1)</name>
    <dbReference type="NCBI Taxonomy" id="1215343"/>
    <lineage>
        <taxon>Bacteria</taxon>
        <taxon>Pseudomonadati</taxon>
        <taxon>Pseudomonadota</taxon>
        <taxon>Alphaproteobacteria</taxon>
        <taxon>Hyphomicrobiales</taxon>
        <taxon>Rhizobiaceae</taxon>
        <taxon>Liberibacter</taxon>
    </lineage>
</organism>
<dbReference type="eggNOG" id="ENOG50323UI">
    <property type="taxonomic scope" value="Bacteria"/>
</dbReference>
<evidence type="ECO:0000256" key="1">
    <source>
        <dbReference type="SAM" id="Coils"/>
    </source>
</evidence>
<proteinExistence type="predicted"/>
<dbReference type="Proteomes" id="UP000010799">
    <property type="component" value="Chromosome"/>
</dbReference>
<dbReference type="HOGENOM" id="CLU_158714_0_0_5"/>
<keyword evidence="3" id="KW-1185">Reference proteome</keyword>
<evidence type="ECO:0000313" key="2">
    <source>
        <dbReference type="EMBL" id="AGA65023.1"/>
    </source>
</evidence>
<dbReference type="KEGG" id="lcc:B488_10310"/>
<dbReference type="STRING" id="1215343.B488_10310"/>
<sequence>MKLQSELVRLKEFQLNEKRRQFKQMEKMIAEFRRITNDLEQQIILEEQKSGISDSNHFAYPTFAKSARQRVVNLMMSIDNLLVQQEIIEAALADLESEYARVISLEGREEIIRSCS</sequence>
<dbReference type="PATRIC" id="fig|1215343.11.peg.1059"/>
<evidence type="ECO:0000313" key="3">
    <source>
        <dbReference type="Proteomes" id="UP000010799"/>
    </source>
</evidence>
<dbReference type="RefSeq" id="WP_015273448.1">
    <property type="nucleotide sequence ID" value="NC_019907.1"/>
</dbReference>
<dbReference type="EMBL" id="CP003789">
    <property type="protein sequence ID" value="AGA65023.1"/>
    <property type="molecule type" value="Genomic_DNA"/>
</dbReference>